<dbReference type="InterPro" id="IPR009057">
    <property type="entry name" value="Homeodomain-like_sf"/>
</dbReference>
<dbReference type="GO" id="GO:0003677">
    <property type="term" value="F:DNA binding"/>
    <property type="evidence" value="ECO:0007669"/>
    <property type="project" value="UniProtKB-KW"/>
</dbReference>
<protein>
    <submittedName>
        <fullName evidence="7">Transposase</fullName>
    </submittedName>
</protein>
<dbReference type="PANTHER" id="PTHR33215:SF6">
    <property type="entry name" value="TRANSPOSASE INSE FOR INSERTION SEQUENCE IS3A-RELATED"/>
    <property type="match status" value="1"/>
</dbReference>
<dbReference type="AlphaFoldDB" id="A0A1H0CDJ0"/>
<name>A0A1H0CDJ0_9GAMM</name>
<evidence type="ECO:0000256" key="1">
    <source>
        <dbReference type="ARBA" id="ARBA00009964"/>
    </source>
</evidence>
<dbReference type="OrthoDB" id="9810995at2"/>
<dbReference type="SUPFAM" id="SSF46689">
    <property type="entry name" value="Homeodomain-like"/>
    <property type="match status" value="1"/>
</dbReference>
<dbReference type="GO" id="GO:0004803">
    <property type="term" value="F:transposase activity"/>
    <property type="evidence" value="ECO:0007669"/>
    <property type="project" value="InterPro"/>
</dbReference>
<reference evidence="8" key="1">
    <citation type="submission" date="2016-10" db="EMBL/GenBank/DDBJ databases">
        <authorList>
            <person name="Varghese N."/>
            <person name="Submissions S."/>
        </authorList>
    </citation>
    <scope>NUCLEOTIDE SEQUENCE [LARGE SCALE GENOMIC DNA]</scope>
    <source>
        <strain evidence="8">CGMCC 1.6494</strain>
    </source>
</reference>
<comment type="similarity">
    <text evidence="1">Belongs to the transposase 8 family.</text>
</comment>
<dbReference type="GO" id="GO:0006313">
    <property type="term" value="P:DNA transposition"/>
    <property type="evidence" value="ECO:0007669"/>
    <property type="project" value="InterPro"/>
</dbReference>
<organism evidence="7 8">
    <name type="scientific">Vreelandella arcis</name>
    <dbReference type="NCBI Taxonomy" id="416873"/>
    <lineage>
        <taxon>Bacteria</taxon>
        <taxon>Pseudomonadati</taxon>
        <taxon>Pseudomonadota</taxon>
        <taxon>Gammaproteobacteria</taxon>
        <taxon>Oceanospirillales</taxon>
        <taxon>Halomonadaceae</taxon>
        <taxon>Vreelandella</taxon>
    </lineage>
</organism>
<dbReference type="Gene3D" id="1.10.10.60">
    <property type="entry name" value="Homeodomain-like"/>
    <property type="match status" value="1"/>
</dbReference>
<evidence type="ECO:0000256" key="5">
    <source>
        <dbReference type="ARBA" id="ARBA00037276"/>
    </source>
</evidence>
<keyword evidence="8" id="KW-1185">Reference proteome</keyword>
<feature type="coiled-coil region" evidence="6">
    <location>
        <begin position="50"/>
        <end position="84"/>
    </location>
</feature>
<dbReference type="InterPro" id="IPR051839">
    <property type="entry name" value="RD_transcriptional_regulator"/>
</dbReference>
<dbReference type="Pfam" id="PF01527">
    <property type="entry name" value="HTH_Tnp_1"/>
    <property type="match status" value="1"/>
</dbReference>
<keyword evidence="6" id="KW-0175">Coiled coil</keyword>
<dbReference type="Proteomes" id="UP000199677">
    <property type="component" value="Unassembled WGS sequence"/>
</dbReference>
<evidence type="ECO:0000256" key="2">
    <source>
        <dbReference type="ARBA" id="ARBA00022578"/>
    </source>
</evidence>
<dbReference type="STRING" id="416873.SAMN04487951_10616"/>
<sequence length="93" mass="10660">MSKQTRNRYSDEFKAEALKLAERISVASAARELSIHESQIYGWRSAAKKKANVSERESELAAENARLKRQMAEREEELAILKKAATYFAKNQK</sequence>
<keyword evidence="3" id="KW-0238">DNA-binding</keyword>
<evidence type="ECO:0000313" key="7">
    <source>
        <dbReference type="EMBL" id="SDN55954.1"/>
    </source>
</evidence>
<comment type="function">
    <text evidence="5">Involved in the transposition of the insertion sequence IS3.</text>
</comment>
<evidence type="ECO:0000313" key="8">
    <source>
        <dbReference type="Proteomes" id="UP000199677"/>
    </source>
</evidence>
<evidence type="ECO:0000256" key="3">
    <source>
        <dbReference type="ARBA" id="ARBA00023125"/>
    </source>
</evidence>
<accession>A0A1H0CDJ0</accession>
<proteinExistence type="inferred from homology"/>
<keyword evidence="2" id="KW-0815">Transposition</keyword>
<evidence type="ECO:0000256" key="4">
    <source>
        <dbReference type="ARBA" id="ARBA00023172"/>
    </source>
</evidence>
<dbReference type="InterPro" id="IPR002514">
    <property type="entry name" value="Transposase_8"/>
</dbReference>
<gene>
    <name evidence="7" type="ORF">SAMN04487951_10616</name>
</gene>
<dbReference type="EMBL" id="FNII01000006">
    <property type="protein sequence ID" value="SDN55954.1"/>
    <property type="molecule type" value="Genomic_DNA"/>
</dbReference>
<dbReference type="PANTHER" id="PTHR33215">
    <property type="entry name" value="PROTEIN DISTAL ANTENNA"/>
    <property type="match status" value="1"/>
</dbReference>
<keyword evidence="4" id="KW-0233">DNA recombination</keyword>
<evidence type="ECO:0000256" key="6">
    <source>
        <dbReference type="SAM" id="Coils"/>
    </source>
</evidence>